<comment type="caution">
    <text evidence="5">The sequence shown here is derived from an EMBL/GenBank/DDBJ whole genome shotgun (WGS) entry which is preliminary data.</text>
</comment>
<dbReference type="GO" id="GO:0000379">
    <property type="term" value="P:tRNA-type intron splice site recognition and cleavage"/>
    <property type="evidence" value="ECO:0007669"/>
    <property type="project" value="TreeGrafter"/>
</dbReference>
<dbReference type="GO" id="GO:0000214">
    <property type="term" value="C:tRNA-intron endonuclease complex"/>
    <property type="evidence" value="ECO:0007669"/>
    <property type="project" value="TreeGrafter"/>
</dbReference>
<feature type="compositionally biased region" description="Basic and acidic residues" evidence="3">
    <location>
        <begin position="9"/>
        <end position="19"/>
    </location>
</feature>
<evidence type="ECO:0000256" key="3">
    <source>
        <dbReference type="SAM" id="MobiDB-lite"/>
    </source>
</evidence>
<dbReference type="InterPro" id="IPR024336">
    <property type="entry name" value="tRNA_splic_suSen54_N"/>
</dbReference>
<feature type="compositionally biased region" description="Basic and acidic residues" evidence="3">
    <location>
        <begin position="389"/>
        <end position="401"/>
    </location>
</feature>
<name>A0AAN7U367_9MYCE</name>
<proteinExistence type="inferred from homology"/>
<feature type="compositionally biased region" description="Low complexity" evidence="3">
    <location>
        <begin position="58"/>
        <end position="91"/>
    </location>
</feature>
<evidence type="ECO:0000259" key="4">
    <source>
        <dbReference type="Pfam" id="PF12928"/>
    </source>
</evidence>
<dbReference type="InterPro" id="IPR024337">
    <property type="entry name" value="tRNA_splic_suSen54"/>
</dbReference>
<dbReference type="PANTHER" id="PTHR21027">
    <property type="entry name" value="TRNA-SPLICING ENDONUCLEASE SUBUNIT SEN54"/>
    <property type="match status" value="1"/>
</dbReference>
<gene>
    <name evidence="5" type="ORF">RB653_000757</name>
</gene>
<dbReference type="Proteomes" id="UP001344447">
    <property type="component" value="Unassembled WGS sequence"/>
</dbReference>
<evidence type="ECO:0000256" key="1">
    <source>
        <dbReference type="ARBA" id="ARBA00005736"/>
    </source>
</evidence>
<feature type="region of interest" description="Disordered" evidence="3">
    <location>
        <begin position="1"/>
        <end position="36"/>
    </location>
</feature>
<accession>A0AAN7U367</accession>
<protein>
    <recommendedName>
        <fullName evidence="4">tRNA-splicing endonuclease subunit Sen54 N-terminal domain-containing protein</fullName>
    </recommendedName>
</protein>
<comment type="similarity">
    <text evidence="1">Belongs to the SEN54 family.</text>
</comment>
<sequence>MTRNNNKQNKYEKENKKNIDNNNNKNDEIEEDDSSEFRKYLQKNGLIRKKAEKKIVDNDNNNSTLSNSINNKIKGKNNNNNSNNSNNSNDNIRIDDDDFEDKQPVFEQYKTILESHGKSTSKNSMTYGHWDSNLNKFEVTVRKGKQYDSVGQQIGSKLYLHIEEAIYLQDLGIIELYMNQLPLSVQESFKLFEIPSPSPFPIYKYTAYCYLKKLGYILIRHDQNNKSYTKVTSTTKTTTTTTTTTTTPSKINNNRVLSNFNFKISPTSELIKIIKFKNNNNDNQNNSEINETIESKIKSTSTIIKSRNFIPEVLNVYTDLKGFKAFQIIKSDDYIKPKFESSNNNKFMLSQKHDRDQLIQSVYKSNKTIFDRYNIVDLEEEEEKEEKEEDNHKENTKRIKLDTTNNNNNYRSLMNLPQDIYEGSHLNSINRKLQIFKVVSLLNDKEYQNLNIDTIQFNIDYDVYKPTQSFKRTNPGIPDFFLSISKFGVSIPSMNDIARLNSNSIVLPNNNNSISEIGSEPISVPLQFCVVNLKDISFIEYKENLILSSALN</sequence>
<keyword evidence="2" id="KW-0819">tRNA processing</keyword>
<evidence type="ECO:0000313" key="5">
    <source>
        <dbReference type="EMBL" id="KAK5580733.1"/>
    </source>
</evidence>
<feature type="region of interest" description="Disordered" evidence="3">
    <location>
        <begin position="58"/>
        <end position="97"/>
    </location>
</feature>
<evidence type="ECO:0000313" key="6">
    <source>
        <dbReference type="Proteomes" id="UP001344447"/>
    </source>
</evidence>
<dbReference type="Pfam" id="PF12928">
    <property type="entry name" value="tRNA_int_end_N2"/>
    <property type="match status" value="1"/>
</dbReference>
<reference evidence="5 6" key="1">
    <citation type="submission" date="2023-11" db="EMBL/GenBank/DDBJ databases">
        <title>Dfirmibasis_genome.</title>
        <authorList>
            <person name="Edelbroek B."/>
            <person name="Kjellin J."/>
            <person name="Jerlstrom-Hultqvist J."/>
            <person name="Soderbom F."/>
        </authorList>
    </citation>
    <scope>NUCLEOTIDE SEQUENCE [LARGE SCALE GENOMIC DNA]</scope>
    <source>
        <strain evidence="5 6">TNS-C-14</strain>
    </source>
</reference>
<organism evidence="5 6">
    <name type="scientific">Dictyostelium firmibasis</name>
    <dbReference type="NCBI Taxonomy" id="79012"/>
    <lineage>
        <taxon>Eukaryota</taxon>
        <taxon>Amoebozoa</taxon>
        <taxon>Evosea</taxon>
        <taxon>Eumycetozoa</taxon>
        <taxon>Dictyostelia</taxon>
        <taxon>Dictyosteliales</taxon>
        <taxon>Dictyosteliaceae</taxon>
        <taxon>Dictyostelium</taxon>
    </lineage>
</organism>
<keyword evidence="6" id="KW-1185">Reference proteome</keyword>
<dbReference type="PANTHER" id="PTHR21027:SF1">
    <property type="entry name" value="TRNA-SPLICING ENDONUCLEASE SUBUNIT SEN54"/>
    <property type="match status" value="1"/>
</dbReference>
<dbReference type="AlphaFoldDB" id="A0AAN7U367"/>
<dbReference type="EMBL" id="JAVFKY010000002">
    <property type="protein sequence ID" value="KAK5580733.1"/>
    <property type="molecule type" value="Genomic_DNA"/>
</dbReference>
<feature type="region of interest" description="Disordered" evidence="3">
    <location>
        <begin position="380"/>
        <end position="404"/>
    </location>
</feature>
<evidence type="ECO:0000256" key="2">
    <source>
        <dbReference type="ARBA" id="ARBA00022694"/>
    </source>
</evidence>
<feature type="domain" description="tRNA-splicing endonuclease subunit Sen54 N-terminal" evidence="4">
    <location>
        <begin position="115"/>
        <end position="177"/>
    </location>
</feature>